<dbReference type="AlphaFoldDB" id="A0AAN8U259"/>
<gene>
    <name evidence="1" type="ORF">RDI58_006278</name>
</gene>
<evidence type="ECO:0000313" key="1">
    <source>
        <dbReference type="EMBL" id="KAK6798575.1"/>
    </source>
</evidence>
<evidence type="ECO:0000313" key="2">
    <source>
        <dbReference type="Proteomes" id="UP001371456"/>
    </source>
</evidence>
<protein>
    <submittedName>
        <fullName evidence="1">Uncharacterized protein</fullName>
    </submittedName>
</protein>
<organism evidence="1 2">
    <name type="scientific">Solanum bulbocastanum</name>
    <name type="common">Wild potato</name>
    <dbReference type="NCBI Taxonomy" id="147425"/>
    <lineage>
        <taxon>Eukaryota</taxon>
        <taxon>Viridiplantae</taxon>
        <taxon>Streptophyta</taxon>
        <taxon>Embryophyta</taxon>
        <taxon>Tracheophyta</taxon>
        <taxon>Spermatophyta</taxon>
        <taxon>Magnoliopsida</taxon>
        <taxon>eudicotyledons</taxon>
        <taxon>Gunneridae</taxon>
        <taxon>Pentapetalae</taxon>
        <taxon>asterids</taxon>
        <taxon>lamiids</taxon>
        <taxon>Solanales</taxon>
        <taxon>Solanaceae</taxon>
        <taxon>Solanoideae</taxon>
        <taxon>Solaneae</taxon>
        <taxon>Solanum</taxon>
    </lineage>
</organism>
<reference evidence="1 2" key="1">
    <citation type="submission" date="2024-02" db="EMBL/GenBank/DDBJ databases">
        <title>de novo genome assembly of Solanum bulbocastanum strain 11H21.</title>
        <authorList>
            <person name="Hosaka A.J."/>
        </authorList>
    </citation>
    <scope>NUCLEOTIDE SEQUENCE [LARGE SCALE GENOMIC DNA]</scope>
    <source>
        <tissue evidence="1">Young leaves</tissue>
    </source>
</reference>
<keyword evidence="2" id="KW-1185">Reference proteome</keyword>
<comment type="caution">
    <text evidence="1">The sequence shown here is derived from an EMBL/GenBank/DDBJ whole genome shotgun (WGS) entry which is preliminary data.</text>
</comment>
<name>A0AAN8U259_SOLBU</name>
<accession>A0AAN8U259</accession>
<dbReference type="Proteomes" id="UP001371456">
    <property type="component" value="Unassembled WGS sequence"/>
</dbReference>
<proteinExistence type="predicted"/>
<dbReference type="EMBL" id="JBANQN010000002">
    <property type="protein sequence ID" value="KAK6798575.1"/>
    <property type="molecule type" value="Genomic_DNA"/>
</dbReference>
<sequence length="130" mass="15409">MLTLHQRHQNTDIQMLCMLSNKLGEGEALSYISDPSLMEIINKTHGMPNQYRKVLNDNKCFYVEIDNCRQENLKNYLIPQAMLSSRVDGDSHKWIDARNRDKTLYLIRKKKVEEVIQLFHFTIARRRSLQ</sequence>